<proteinExistence type="predicted"/>
<dbReference type="AlphaFoldDB" id="A0ABD2W601"/>
<gene>
    <name evidence="1" type="ORF">TKK_016531</name>
</gene>
<comment type="caution">
    <text evidence="1">The sequence shown here is derived from an EMBL/GenBank/DDBJ whole genome shotgun (WGS) entry which is preliminary data.</text>
</comment>
<organism evidence="1 2">
    <name type="scientific">Trichogramma kaykai</name>
    <dbReference type="NCBI Taxonomy" id="54128"/>
    <lineage>
        <taxon>Eukaryota</taxon>
        <taxon>Metazoa</taxon>
        <taxon>Ecdysozoa</taxon>
        <taxon>Arthropoda</taxon>
        <taxon>Hexapoda</taxon>
        <taxon>Insecta</taxon>
        <taxon>Pterygota</taxon>
        <taxon>Neoptera</taxon>
        <taxon>Endopterygota</taxon>
        <taxon>Hymenoptera</taxon>
        <taxon>Apocrita</taxon>
        <taxon>Proctotrupomorpha</taxon>
        <taxon>Chalcidoidea</taxon>
        <taxon>Trichogrammatidae</taxon>
        <taxon>Trichogramma</taxon>
    </lineage>
</organism>
<evidence type="ECO:0000313" key="1">
    <source>
        <dbReference type="EMBL" id="KAL3388298.1"/>
    </source>
</evidence>
<dbReference type="Proteomes" id="UP001627154">
    <property type="component" value="Unassembled WGS sequence"/>
</dbReference>
<dbReference type="EMBL" id="JBJJXI010000134">
    <property type="protein sequence ID" value="KAL3388298.1"/>
    <property type="molecule type" value="Genomic_DNA"/>
</dbReference>
<evidence type="ECO:0008006" key="3">
    <source>
        <dbReference type="Google" id="ProtNLM"/>
    </source>
</evidence>
<evidence type="ECO:0000313" key="2">
    <source>
        <dbReference type="Proteomes" id="UP001627154"/>
    </source>
</evidence>
<dbReference type="SUPFAM" id="SSF53098">
    <property type="entry name" value="Ribonuclease H-like"/>
    <property type="match status" value="1"/>
</dbReference>
<protein>
    <recommendedName>
        <fullName evidence="3">Integrase catalytic domain-containing protein</fullName>
    </recommendedName>
</protein>
<dbReference type="InterPro" id="IPR012337">
    <property type="entry name" value="RNaseH-like_sf"/>
</dbReference>
<sequence>MNPTERANRTLKTMIAAYVGANHREWDKHLHELRHAINTAVQSSTRVSPAFLNYGRHPRPVKSLRREVEAPTVEYWEFDETVWLERISRLDAIRDLVKLHLDRAHARQVRHYNRGRKDVRFAKGDIVMRRTHHFLVGADGFNKKLASRYEGPVKVLEVLSPSIYVVETPNDKRVAKVDVNDLKRYIPPRKTDTQIACAEFVIMSSGSESG</sequence>
<keyword evidence="2" id="KW-1185">Reference proteome</keyword>
<accession>A0ABD2W601</accession>
<reference evidence="1 2" key="1">
    <citation type="journal article" date="2024" name="bioRxiv">
        <title>A reference genome for Trichogramma kaykai: A tiny desert-dwelling parasitoid wasp with competing sex-ratio distorters.</title>
        <authorList>
            <person name="Culotta J."/>
            <person name="Lindsey A.R."/>
        </authorList>
    </citation>
    <scope>NUCLEOTIDE SEQUENCE [LARGE SCALE GENOMIC DNA]</scope>
    <source>
        <strain evidence="1 2">KSX58</strain>
    </source>
</reference>
<dbReference type="InterPro" id="IPR050951">
    <property type="entry name" value="Retrovirus_Pol_polyprotein"/>
</dbReference>
<name>A0ABD2W601_9HYME</name>
<dbReference type="InterPro" id="IPR036397">
    <property type="entry name" value="RNaseH_sf"/>
</dbReference>
<dbReference type="Gene3D" id="3.30.420.10">
    <property type="entry name" value="Ribonuclease H-like superfamily/Ribonuclease H"/>
    <property type="match status" value="1"/>
</dbReference>
<dbReference type="PANTHER" id="PTHR37984:SF5">
    <property type="entry name" value="PROTEIN NYNRIN-LIKE"/>
    <property type="match status" value="1"/>
</dbReference>
<dbReference type="PANTHER" id="PTHR37984">
    <property type="entry name" value="PROTEIN CBG26694"/>
    <property type="match status" value="1"/>
</dbReference>